<organism evidence="1">
    <name type="scientific">uncultured Sulfurovum sp</name>
    <dbReference type="NCBI Taxonomy" id="269237"/>
    <lineage>
        <taxon>Bacteria</taxon>
        <taxon>Pseudomonadati</taxon>
        <taxon>Campylobacterota</taxon>
        <taxon>Epsilonproteobacteria</taxon>
        <taxon>Campylobacterales</taxon>
        <taxon>Sulfurovaceae</taxon>
        <taxon>Sulfurovum</taxon>
        <taxon>environmental samples</taxon>
    </lineage>
</organism>
<accession>A0A6S6SEI0</accession>
<dbReference type="AlphaFoldDB" id="A0A6S6SEI0"/>
<reference evidence="1" key="1">
    <citation type="submission" date="2020-01" db="EMBL/GenBank/DDBJ databases">
        <authorList>
            <person name="Meier V. D."/>
            <person name="Meier V D."/>
        </authorList>
    </citation>
    <scope>NUCLEOTIDE SEQUENCE</scope>
    <source>
        <strain evidence="1">HLG_WM_MAG_03</strain>
    </source>
</reference>
<gene>
    <name evidence="1" type="ORF">HELGO_WM34702</name>
</gene>
<evidence type="ECO:0000313" key="1">
    <source>
        <dbReference type="EMBL" id="CAA6803404.1"/>
    </source>
</evidence>
<sequence>EEFITRIELQKFNHERNNMTQFQPEKGTFLAEDWVQSEPVITYKYLDDSKFYTEDELPANKARLGNVVVKVPDSMSKEEFLSHLESGTFSH</sequence>
<dbReference type="EMBL" id="CACVAR010000114">
    <property type="protein sequence ID" value="CAA6803404.1"/>
    <property type="molecule type" value="Genomic_DNA"/>
</dbReference>
<proteinExistence type="predicted"/>
<protein>
    <submittedName>
        <fullName evidence="1">Uncharacterized protein</fullName>
    </submittedName>
</protein>
<name>A0A6S6SEI0_9BACT</name>
<feature type="non-terminal residue" evidence="1">
    <location>
        <position position="1"/>
    </location>
</feature>